<sequence length="47" mass="5891">MVKTREAKFLGQEFQLGEEERRRRRRRRRREEEEIGSLGFTAWCSRY</sequence>
<reference evidence="1" key="1">
    <citation type="submission" date="2023-03" db="UniProtKB">
        <authorList>
            <consortium name="EnsemblPlants"/>
        </authorList>
    </citation>
    <scope>IDENTIFICATION</scope>
</reference>
<evidence type="ECO:0000313" key="1">
    <source>
        <dbReference type="EnsemblPlants" id="MELO3C010278.2.1"/>
    </source>
</evidence>
<dbReference type="EnsemblPlants" id="MELO3C010278.2.1">
    <property type="protein sequence ID" value="MELO3C010278.2.1"/>
    <property type="gene ID" value="MELO3C010278.2"/>
</dbReference>
<organism evidence="1">
    <name type="scientific">Cucumis melo</name>
    <name type="common">Muskmelon</name>
    <dbReference type="NCBI Taxonomy" id="3656"/>
    <lineage>
        <taxon>Eukaryota</taxon>
        <taxon>Viridiplantae</taxon>
        <taxon>Streptophyta</taxon>
        <taxon>Embryophyta</taxon>
        <taxon>Tracheophyta</taxon>
        <taxon>Spermatophyta</taxon>
        <taxon>Magnoliopsida</taxon>
        <taxon>eudicotyledons</taxon>
        <taxon>Gunneridae</taxon>
        <taxon>Pentapetalae</taxon>
        <taxon>rosids</taxon>
        <taxon>fabids</taxon>
        <taxon>Cucurbitales</taxon>
        <taxon>Cucurbitaceae</taxon>
        <taxon>Benincaseae</taxon>
        <taxon>Cucumis</taxon>
    </lineage>
</organism>
<dbReference type="Gramene" id="MELO3C010278.2.1">
    <property type="protein sequence ID" value="MELO3C010278.2.1"/>
    <property type="gene ID" value="MELO3C010278.2"/>
</dbReference>
<protein>
    <submittedName>
        <fullName evidence="1">Uncharacterized protein</fullName>
    </submittedName>
</protein>
<name>A0A9I9CYM6_CUCME</name>
<dbReference type="AlphaFoldDB" id="A0A9I9CYM6"/>
<proteinExistence type="predicted"/>
<accession>A0A9I9CYM6</accession>